<keyword evidence="2" id="KW-1185">Reference proteome</keyword>
<protein>
    <submittedName>
        <fullName evidence="1">Uncharacterized protein</fullName>
    </submittedName>
</protein>
<dbReference type="Proteomes" id="UP000001036">
    <property type="component" value="Chromosome"/>
</dbReference>
<organism evidence="1 2">
    <name type="scientific">Cellvibrio japonicus (strain Ueda107)</name>
    <name type="common">Pseudomonas fluorescens subsp. cellulosa</name>
    <dbReference type="NCBI Taxonomy" id="498211"/>
    <lineage>
        <taxon>Bacteria</taxon>
        <taxon>Pseudomonadati</taxon>
        <taxon>Pseudomonadota</taxon>
        <taxon>Gammaproteobacteria</taxon>
        <taxon>Cellvibrionales</taxon>
        <taxon>Cellvibrionaceae</taxon>
        <taxon>Cellvibrio</taxon>
    </lineage>
</organism>
<name>B3PCF9_CELJU</name>
<dbReference type="HOGENOM" id="CLU_3388698_0_0_6"/>
<accession>B3PCF9</accession>
<evidence type="ECO:0000313" key="1">
    <source>
        <dbReference type="EMBL" id="ACE82693.1"/>
    </source>
</evidence>
<dbReference type="AlphaFoldDB" id="B3PCF9"/>
<sequence>MGKTAAGRFSCFIGCIFIDWSLLQRLISQRIF</sequence>
<gene>
    <name evidence="1" type="ordered locus">CJA_1275</name>
</gene>
<evidence type="ECO:0000313" key="2">
    <source>
        <dbReference type="Proteomes" id="UP000001036"/>
    </source>
</evidence>
<reference evidence="1 2" key="1">
    <citation type="journal article" date="2008" name="J. Bacteriol.">
        <title>Insights into plant cell wall degradation from the genome sequence of the soil bacterium Cellvibrio japonicus.</title>
        <authorList>
            <person name="Deboy R.T."/>
            <person name="Mongodin E.F."/>
            <person name="Fouts D.E."/>
            <person name="Tailford L.E."/>
            <person name="Khouri H."/>
            <person name="Emerson J.B."/>
            <person name="Mohamoud Y."/>
            <person name="Watkins K."/>
            <person name="Henrissat B."/>
            <person name="Gilbert H.J."/>
            <person name="Nelson K.E."/>
        </authorList>
    </citation>
    <scope>NUCLEOTIDE SEQUENCE [LARGE SCALE GENOMIC DNA]</scope>
    <source>
        <strain evidence="1 2">Ueda107</strain>
    </source>
</reference>
<dbReference type="EMBL" id="CP000934">
    <property type="protein sequence ID" value="ACE82693.1"/>
    <property type="molecule type" value="Genomic_DNA"/>
</dbReference>
<proteinExistence type="predicted"/>
<dbReference type="KEGG" id="cja:CJA_1275"/>